<keyword evidence="8" id="KW-1185">Reference proteome</keyword>
<dbReference type="GO" id="GO:0016887">
    <property type="term" value="F:ATP hydrolysis activity"/>
    <property type="evidence" value="ECO:0007669"/>
    <property type="project" value="InterPro"/>
</dbReference>
<dbReference type="InterPro" id="IPR027417">
    <property type="entry name" value="P-loop_NTPase"/>
</dbReference>
<dbReference type="EMBL" id="BOMH01000081">
    <property type="protein sequence ID" value="GID70725.1"/>
    <property type="molecule type" value="Genomic_DNA"/>
</dbReference>
<accession>A0A919IR68</accession>
<evidence type="ECO:0000256" key="1">
    <source>
        <dbReference type="ARBA" id="ARBA00006930"/>
    </source>
</evidence>
<proteinExistence type="inferred from homology"/>
<dbReference type="GO" id="GO:0005524">
    <property type="term" value="F:ATP binding"/>
    <property type="evidence" value="ECO:0007669"/>
    <property type="project" value="InterPro"/>
</dbReference>
<feature type="domain" description="ATPase AAA-type core" evidence="5">
    <location>
        <begin position="495"/>
        <end position="693"/>
    </location>
</feature>
<dbReference type="PANTHER" id="PTHR32114">
    <property type="entry name" value="ABC TRANSPORTER ABCH.3"/>
    <property type="match status" value="1"/>
</dbReference>
<reference evidence="7" key="1">
    <citation type="submission" date="2021-01" db="EMBL/GenBank/DDBJ databases">
        <title>Whole genome shotgun sequence of Actinoplanes cyaneus NBRC 14990.</title>
        <authorList>
            <person name="Komaki H."/>
            <person name="Tamura T."/>
        </authorList>
    </citation>
    <scope>NUCLEOTIDE SEQUENCE</scope>
    <source>
        <strain evidence="7">NBRC 14990</strain>
    </source>
</reference>
<evidence type="ECO:0000259" key="5">
    <source>
        <dbReference type="Pfam" id="PF13304"/>
    </source>
</evidence>
<dbReference type="PANTHER" id="PTHR32114:SF2">
    <property type="entry name" value="ABC TRANSPORTER ABCH.3"/>
    <property type="match status" value="1"/>
</dbReference>
<evidence type="ECO:0000313" key="8">
    <source>
        <dbReference type="Proteomes" id="UP000619479"/>
    </source>
</evidence>
<dbReference type="Gene3D" id="3.40.50.300">
    <property type="entry name" value="P-loop containing nucleotide triphosphate hydrolases"/>
    <property type="match status" value="2"/>
</dbReference>
<comment type="similarity">
    <text evidence="1">Belongs to the SMC family. SbcC subfamily.</text>
</comment>
<name>A0A919IR68_9ACTN</name>
<dbReference type="Pfam" id="PF13476">
    <property type="entry name" value="AAA_23"/>
    <property type="match status" value="1"/>
</dbReference>
<comment type="subunit">
    <text evidence="2">Heterodimer of SbcC and SbcD.</text>
</comment>
<evidence type="ECO:0000259" key="6">
    <source>
        <dbReference type="Pfam" id="PF13476"/>
    </source>
</evidence>
<dbReference type="AlphaFoldDB" id="A0A919IR68"/>
<protein>
    <recommendedName>
        <fullName evidence="3">Nuclease SbcCD subunit C</fullName>
    </recommendedName>
</protein>
<dbReference type="InterPro" id="IPR003959">
    <property type="entry name" value="ATPase_AAA_core"/>
</dbReference>
<comment type="caution">
    <text evidence="7">The sequence shown here is derived from an EMBL/GenBank/DDBJ whole genome shotgun (WGS) entry which is preliminary data.</text>
</comment>
<dbReference type="GO" id="GO:0006302">
    <property type="term" value="P:double-strand break repair"/>
    <property type="evidence" value="ECO:0007669"/>
    <property type="project" value="InterPro"/>
</dbReference>
<evidence type="ECO:0000256" key="4">
    <source>
        <dbReference type="SAM" id="MobiDB-lite"/>
    </source>
</evidence>
<organism evidence="7 8">
    <name type="scientific">Actinoplanes cyaneus</name>
    <dbReference type="NCBI Taxonomy" id="52696"/>
    <lineage>
        <taxon>Bacteria</taxon>
        <taxon>Bacillati</taxon>
        <taxon>Actinomycetota</taxon>
        <taxon>Actinomycetes</taxon>
        <taxon>Micromonosporales</taxon>
        <taxon>Micromonosporaceae</taxon>
        <taxon>Actinoplanes</taxon>
    </lineage>
</organism>
<feature type="region of interest" description="Disordered" evidence="4">
    <location>
        <begin position="1"/>
        <end position="32"/>
    </location>
</feature>
<feature type="domain" description="Rad50/SbcC-type AAA" evidence="6">
    <location>
        <begin position="107"/>
        <end position="161"/>
    </location>
</feature>
<evidence type="ECO:0000256" key="3">
    <source>
        <dbReference type="ARBA" id="ARBA00013368"/>
    </source>
</evidence>
<dbReference type="InterPro" id="IPR038729">
    <property type="entry name" value="Rad50/SbcC_AAA"/>
</dbReference>
<evidence type="ECO:0000256" key="2">
    <source>
        <dbReference type="ARBA" id="ARBA00011322"/>
    </source>
</evidence>
<sequence>MCPPTTGSPLCHPRKNSGRNTADTHDSLSGSGRTFEGLIVSDDNLLLGELTARLRAARTHPPVTDLVLAAYRDAESLDMLLAGGDPTRPDRGGPGETYDPASVWLRSVQVEGFRGIGPRVTLDLRPAPGLTLVVGRNGSGKSSLAEATELVLTDDSQRWARRPVTFRQGWRNLHHDGPTGITIGLRVDGQAPVELGRRWPTTATDPAEAELTVALGGRSRAADQPPGWLDRIDLYRPFLSARDLERVITARPAELYDALSPILGLAPLSAADGRLQQRRRERADRVQDLRTSFTRLRSELGELDDDRARQALAALGRQSARADLTALAALVDGTAATGDQPAVAAARRLIGAELPDVLGAFDTLQKAESEGAALAGSDSVAAVRTTDLLQRALDLHHHRGDQPCPVCRTGRLDSGWRESAEAEIARLGATAAAARAAHDRTSSARHTAVHLLRAARDELGVAVAALEETLPTAAARLRLALADVPSLDHEPGGTGELGAVRLAWQPVLAAYADLAETATRWLVNRQDRWREPAASLRRWIDAAGIVRAEADALSRLEDARTALRSATDAIRAERLSAFVDHSEQIWQRLRQESNVELHHMRMEGVSTQRRVRFPVTVDGVETNALAVMSQGELHALGLAVFLPRACAPASPFRFVVVDDPVQSMDPAKVDGLAEVLGATAETRQVIVFTHDDRLPEALRRLGVPATVWEVCRRARSVVELRPAGDPAERYLDDARALAAAKELSEQARYPVVAGFCRSALEAISMDLYRTRRYAAGEPHETVEKALARAHTLRQRLALGLLDSSDRVGELSMHLRSTYGGWAATTVTAAADGAHGTARTPLPQLVTRTRDLVTKLR</sequence>
<dbReference type="Pfam" id="PF13304">
    <property type="entry name" value="AAA_21"/>
    <property type="match status" value="1"/>
</dbReference>
<dbReference type="Proteomes" id="UP000619479">
    <property type="component" value="Unassembled WGS sequence"/>
</dbReference>
<gene>
    <name evidence="7" type="ORF">Acy02nite_86060</name>
</gene>
<evidence type="ECO:0000313" key="7">
    <source>
        <dbReference type="EMBL" id="GID70725.1"/>
    </source>
</evidence>
<dbReference type="SUPFAM" id="SSF52540">
    <property type="entry name" value="P-loop containing nucleoside triphosphate hydrolases"/>
    <property type="match status" value="1"/>
</dbReference>